<organism evidence="1 2">
    <name type="scientific">Enterobacter roggenkampii</name>
    <dbReference type="NCBI Taxonomy" id="1812935"/>
    <lineage>
        <taxon>Bacteria</taxon>
        <taxon>Pseudomonadati</taxon>
        <taxon>Pseudomonadota</taxon>
        <taxon>Gammaproteobacteria</taxon>
        <taxon>Enterobacterales</taxon>
        <taxon>Enterobacteriaceae</taxon>
        <taxon>Enterobacter</taxon>
        <taxon>Enterobacter cloacae complex</taxon>
    </lineage>
</organism>
<dbReference type="EMBL" id="LEDI01000032">
    <property type="protein sequence ID" value="KLQ02503.1"/>
    <property type="molecule type" value="Genomic_DNA"/>
</dbReference>
<proteinExistence type="predicted"/>
<name>A0A0F0U515_9ENTR</name>
<dbReference type="KEGG" id="ern:BFV67_00975"/>
<evidence type="ECO:0000313" key="2">
    <source>
        <dbReference type="Proteomes" id="UP000036013"/>
    </source>
</evidence>
<sequence length="40" mass="4388">MLIRFSNYTLSAEPVSAMIMTKIITDEPGSDVKACKKGIK</sequence>
<accession>A0A0F0U515</accession>
<comment type="caution">
    <text evidence="1">The sequence shown here is derived from an EMBL/GenBank/DDBJ whole genome shotgun (WGS) entry which is preliminary data.</text>
</comment>
<evidence type="ECO:0000313" key="1">
    <source>
        <dbReference type="EMBL" id="KLQ02503.1"/>
    </source>
</evidence>
<dbReference type="Proteomes" id="UP000036013">
    <property type="component" value="Unassembled WGS sequence"/>
</dbReference>
<dbReference type="KEGG" id="ecls:LI67_001950"/>
<protein>
    <submittedName>
        <fullName evidence="1">Uncharacterized protein</fullName>
    </submittedName>
</protein>
<reference evidence="1 2" key="1">
    <citation type="submission" date="2015-06" db="EMBL/GenBank/DDBJ databases">
        <authorList>
            <person name="Adams M."/>
            <person name="Sutton G."/>
            <person name="Nelson K."/>
            <person name="Bonomo R."/>
            <person name="McCorrison J."/>
            <person name="Sanka R."/>
            <person name="Brinkac L."/>
            <person name="Nierman W."/>
        </authorList>
    </citation>
    <scope>NUCLEOTIDE SEQUENCE [LARGE SCALE GENOMIC DNA]</scope>
    <source>
        <strain evidence="1 2">GN02692</strain>
    </source>
</reference>
<dbReference type="AlphaFoldDB" id="A0A0F0U515"/>
<gene>
    <name evidence="1" type="ORF">ABF77_15180</name>
</gene>
<accession>A0A0F3YIU8</accession>
<accession>A0A167PJA6</accession>